<dbReference type="GO" id="GO:0019243">
    <property type="term" value="P:methylglyoxal catabolic process to D-lactate via S-lactoyl-glutathione"/>
    <property type="evidence" value="ECO:0007669"/>
    <property type="project" value="TreeGrafter"/>
</dbReference>
<dbReference type="InterPro" id="IPR002818">
    <property type="entry name" value="DJ-1/PfpI"/>
</dbReference>
<dbReference type="Proteomes" id="UP000886520">
    <property type="component" value="Chromosome 12"/>
</dbReference>
<evidence type="ECO:0000259" key="4">
    <source>
        <dbReference type="Pfam" id="PF01965"/>
    </source>
</evidence>
<evidence type="ECO:0000256" key="3">
    <source>
        <dbReference type="ARBA" id="ARBA00038493"/>
    </source>
</evidence>
<protein>
    <recommendedName>
        <fullName evidence="4">DJ-1/PfpI domain-containing protein</fullName>
    </recommendedName>
</protein>
<comment type="similarity">
    <text evidence="3">Belongs to the peptidase C56 family. HSP31-like subfamily.</text>
</comment>
<evidence type="ECO:0000256" key="2">
    <source>
        <dbReference type="ARBA" id="ARBA00023239"/>
    </source>
</evidence>
<evidence type="ECO:0000313" key="5">
    <source>
        <dbReference type="EMBL" id="KAI5072714.1"/>
    </source>
</evidence>
<dbReference type="EMBL" id="JABFUD020000012">
    <property type="protein sequence ID" value="KAI5072714.1"/>
    <property type="molecule type" value="Genomic_DNA"/>
</dbReference>
<dbReference type="Pfam" id="PF01965">
    <property type="entry name" value="DJ-1_PfpI"/>
    <property type="match status" value="1"/>
</dbReference>
<feature type="domain" description="DJ-1/PfpI" evidence="4">
    <location>
        <begin position="28"/>
        <end position="223"/>
    </location>
</feature>
<dbReference type="CDD" id="cd03141">
    <property type="entry name" value="GATase1_Hsp31_like"/>
    <property type="match status" value="1"/>
</dbReference>
<dbReference type="GO" id="GO:0005737">
    <property type="term" value="C:cytoplasm"/>
    <property type="evidence" value="ECO:0007669"/>
    <property type="project" value="TreeGrafter"/>
</dbReference>
<dbReference type="PANTHER" id="PTHR48094">
    <property type="entry name" value="PROTEIN/NUCLEIC ACID DEGLYCASE DJ-1-RELATED"/>
    <property type="match status" value="1"/>
</dbReference>
<keyword evidence="2" id="KW-0456">Lyase</keyword>
<comment type="caution">
    <text evidence="5">The sequence shown here is derived from an EMBL/GenBank/DDBJ whole genome shotgun (WGS) entry which is preliminary data.</text>
</comment>
<organism evidence="5 6">
    <name type="scientific">Adiantum capillus-veneris</name>
    <name type="common">Maidenhair fern</name>
    <dbReference type="NCBI Taxonomy" id="13818"/>
    <lineage>
        <taxon>Eukaryota</taxon>
        <taxon>Viridiplantae</taxon>
        <taxon>Streptophyta</taxon>
        <taxon>Embryophyta</taxon>
        <taxon>Tracheophyta</taxon>
        <taxon>Polypodiopsida</taxon>
        <taxon>Polypodiidae</taxon>
        <taxon>Polypodiales</taxon>
        <taxon>Pteridineae</taxon>
        <taxon>Pteridaceae</taxon>
        <taxon>Vittarioideae</taxon>
        <taxon>Adiantum</taxon>
    </lineage>
</organism>
<gene>
    <name evidence="5" type="ORF">GOP47_0012820</name>
</gene>
<dbReference type="PANTHER" id="PTHR48094:SF11">
    <property type="entry name" value="GLUTATHIONE-INDEPENDENT GLYOXALASE HSP31-RELATED"/>
    <property type="match status" value="1"/>
</dbReference>
<evidence type="ECO:0000313" key="6">
    <source>
        <dbReference type="Proteomes" id="UP000886520"/>
    </source>
</evidence>
<keyword evidence="6" id="KW-1185">Reference proteome</keyword>
<dbReference type="GO" id="GO:0019172">
    <property type="term" value="F:glyoxalase III activity"/>
    <property type="evidence" value="ECO:0007669"/>
    <property type="project" value="TreeGrafter"/>
</dbReference>
<evidence type="ECO:0000256" key="1">
    <source>
        <dbReference type="ARBA" id="ARBA00023016"/>
    </source>
</evidence>
<proteinExistence type="inferred from homology"/>
<dbReference type="SUPFAM" id="SSF52317">
    <property type="entry name" value="Class I glutamine amidotransferase-like"/>
    <property type="match status" value="1"/>
</dbReference>
<reference evidence="5" key="1">
    <citation type="submission" date="2021-01" db="EMBL/GenBank/DDBJ databases">
        <title>Adiantum capillus-veneris genome.</title>
        <authorList>
            <person name="Fang Y."/>
            <person name="Liao Q."/>
        </authorList>
    </citation>
    <scope>NUCLEOTIDE SEQUENCE</scope>
    <source>
        <strain evidence="5">H3</strain>
        <tissue evidence="5">Leaf</tissue>
    </source>
</reference>
<sequence length="226" mass="24168">MAGKRVLIICTSHEKLGDTDTATGLWAEEVAAPYYILKEAGAHVDIASIKGGKIPLDPGSLKGDLGHHTHSFLKDHLELKSKVENSMSIAEACEEYDAIFLPGGHGVCYDFPDNPALISLVEKFWAQGKVVAAVCHGPVGLINIKAPNGEYIVKGRKVAGFTNSEEDAVGKTAFVPYLLEDKLKERGGLFERGPDWTPFAVADGKLITGQNPMSSAKVAELILAAL</sequence>
<name>A0A9D4ZER9_ADICA</name>
<dbReference type="OrthoDB" id="543156at2759"/>
<dbReference type="AlphaFoldDB" id="A0A9D4ZER9"/>
<accession>A0A9D4ZER9</accession>
<dbReference type="InterPro" id="IPR029062">
    <property type="entry name" value="Class_I_gatase-like"/>
</dbReference>
<dbReference type="InterPro" id="IPR050325">
    <property type="entry name" value="Prot/Nucl_acid_deglycase"/>
</dbReference>
<dbReference type="Gene3D" id="3.40.50.880">
    <property type="match status" value="1"/>
</dbReference>
<keyword evidence="1" id="KW-0346">Stress response</keyword>